<name>I7MCF8_TETTS</name>
<dbReference type="HOGENOM" id="CLU_1450412_0_0_1"/>
<keyword evidence="2" id="KW-0227">DNA damage</keyword>
<dbReference type="GO" id="GO:0006281">
    <property type="term" value="P:DNA repair"/>
    <property type="evidence" value="ECO:0007669"/>
    <property type="project" value="UniProtKB-KW"/>
</dbReference>
<keyword evidence="4" id="KW-0175">Coiled coil</keyword>
<dbReference type="InterPro" id="IPR010760">
    <property type="entry name" value="DNA-repair_Swi5"/>
</dbReference>
<proteinExistence type="inferred from homology"/>
<reference evidence="7" key="1">
    <citation type="journal article" date="2006" name="PLoS Biol.">
        <title>Macronuclear genome sequence of the ciliate Tetrahymena thermophila, a model eukaryote.</title>
        <authorList>
            <person name="Eisen J.A."/>
            <person name="Coyne R.S."/>
            <person name="Wu M."/>
            <person name="Wu D."/>
            <person name="Thiagarajan M."/>
            <person name="Wortman J.R."/>
            <person name="Badger J.H."/>
            <person name="Ren Q."/>
            <person name="Amedeo P."/>
            <person name="Jones K.M."/>
            <person name="Tallon L.J."/>
            <person name="Delcher A.L."/>
            <person name="Salzberg S.L."/>
            <person name="Silva J.C."/>
            <person name="Haas B.J."/>
            <person name="Majoros W.H."/>
            <person name="Farzad M."/>
            <person name="Carlton J.M."/>
            <person name="Smith R.K. Jr."/>
            <person name="Garg J."/>
            <person name="Pearlman R.E."/>
            <person name="Karrer K.M."/>
            <person name="Sun L."/>
            <person name="Manning G."/>
            <person name="Elde N.C."/>
            <person name="Turkewitz A.P."/>
            <person name="Asai D.J."/>
            <person name="Wilkes D.E."/>
            <person name="Wang Y."/>
            <person name="Cai H."/>
            <person name="Collins K."/>
            <person name="Stewart B.A."/>
            <person name="Lee S.R."/>
            <person name="Wilamowska K."/>
            <person name="Weinberg Z."/>
            <person name="Ruzzo W.L."/>
            <person name="Wloga D."/>
            <person name="Gaertig J."/>
            <person name="Frankel J."/>
            <person name="Tsao C.-C."/>
            <person name="Gorovsky M.A."/>
            <person name="Keeling P.J."/>
            <person name="Waller R.F."/>
            <person name="Patron N.J."/>
            <person name="Cherry J.M."/>
            <person name="Stover N.A."/>
            <person name="Krieger C.J."/>
            <person name="del Toro C."/>
            <person name="Ryder H.F."/>
            <person name="Williamson S.C."/>
            <person name="Barbeau R.A."/>
            <person name="Hamilton E.P."/>
            <person name="Orias E."/>
        </authorList>
    </citation>
    <scope>NUCLEOTIDE SEQUENCE [LARGE SCALE GENOMIC DNA]</scope>
    <source>
        <strain evidence="7">SB210</strain>
    </source>
</reference>
<comment type="similarity">
    <text evidence="1">Belongs to the SWI5/SAE3 family.</text>
</comment>
<dbReference type="EMBL" id="GG662466">
    <property type="protein sequence ID" value="EAR83814.2"/>
    <property type="molecule type" value="Genomic_DNA"/>
</dbReference>
<accession>I7MCF8</accession>
<keyword evidence="7" id="KW-1185">Reference proteome</keyword>
<dbReference type="KEGG" id="tet:TTHERM_00823750"/>
<evidence type="ECO:0000313" key="7">
    <source>
        <dbReference type="Proteomes" id="UP000009168"/>
    </source>
</evidence>
<evidence type="ECO:0000256" key="5">
    <source>
        <dbReference type="SAM" id="MobiDB-lite"/>
    </source>
</evidence>
<feature type="compositionally biased region" description="Low complexity" evidence="5">
    <location>
        <begin position="79"/>
        <end position="90"/>
    </location>
</feature>
<dbReference type="GeneID" id="7842712"/>
<dbReference type="RefSeq" id="XP_001031477.2">
    <property type="nucleotide sequence ID" value="XM_001031477.3"/>
</dbReference>
<organism evidence="6 7">
    <name type="scientific">Tetrahymena thermophila (strain SB210)</name>
    <dbReference type="NCBI Taxonomy" id="312017"/>
    <lineage>
        <taxon>Eukaryota</taxon>
        <taxon>Sar</taxon>
        <taxon>Alveolata</taxon>
        <taxon>Ciliophora</taxon>
        <taxon>Intramacronucleata</taxon>
        <taxon>Oligohymenophorea</taxon>
        <taxon>Hymenostomatida</taxon>
        <taxon>Tetrahymenina</taxon>
        <taxon>Tetrahymenidae</taxon>
        <taxon>Tetrahymena</taxon>
    </lineage>
</organism>
<feature type="coiled-coil region" evidence="4">
    <location>
        <begin position="117"/>
        <end position="151"/>
    </location>
</feature>
<dbReference type="OMA" id="QERNEMK"/>
<dbReference type="AlphaFoldDB" id="I7MCF8"/>
<evidence type="ECO:0000256" key="4">
    <source>
        <dbReference type="SAM" id="Coils"/>
    </source>
</evidence>
<protein>
    <submittedName>
        <fullName evidence="6">Swi5 protein</fullName>
    </submittedName>
</protein>
<evidence type="ECO:0000256" key="1">
    <source>
        <dbReference type="ARBA" id="ARBA00008060"/>
    </source>
</evidence>
<evidence type="ECO:0000313" key="6">
    <source>
        <dbReference type="EMBL" id="EAR83814.2"/>
    </source>
</evidence>
<dbReference type="Pfam" id="PF07061">
    <property type="entry name" value="Swi5"/>
    <property type="match status" value="1"/>
</dbReference>
<dbReference type="Proteomes" id="UP000009168">
    <property type="component" value="Unassembled WGS sequence"/>
</dbReference>
<gene>
    <name evidence="6" type="ORF">TTHERM_00823750</name>
</gene>
<sequence>MEDQQKQISEYLQKLREPLSFKQLQEHFSDVDSQKLKEIIDSLNEQNKINIISIFLTKKVKCDSVRMEYIETEIHPMDSQENNQSQENQDQEIHQQVDQQIKKFEPKKHEDLNDEQLQEYKAELIAAKSLLEEKKKSLNTKSDKLKKIQERNEMKEVAGSIFQRIANIRNLTTKQVFSEYGLDNNEI</sequence>
<dbReference type="InParanoid" id="I7MCF8"/>
<keyword evidence="3" id="KW-0234">DNA repair</keyword>
<evidence type="ECO:0000256" key="3">
    <source>
        <dbReference type="ARBA" id="ARBA00023204"/>
    </source>
</evidence>
<evidence type="ECO:0000256" key="2">
    <source>
        <dbReference type="ARBA" id="ARBA00022763"/>
    </source>
</evidence>
<feature type="region of interest" description="Disordered" evidence="5">
    <location>
        <begin position="73"/>
        <end position="97"/>
    </location>
</feature>